<dbReference type="OrthoDB" id="2378357at2759"/>
<reference evidence="1" key="1">
    <citation type="submission" date="2021-06" db="EMBL/GenBank/DDBJ databases">
        <authorList>
            <person name="Kallberg Y."/>
            <person name="Tangrot J."/>
            <person name="Rosling A."/>
        </authorList>
    </citation>
    <scope>NUCLEOTIDE SEQUENCE</scope>
    <source>
        <strain evidence="1">BR232B</strain>
    </source>
</reference>
<proteinExistence type="predicted"/>
<dbReference type="EMBL" id="CAJVPI010000492">
    <property type="protein sequence ID" value="CAG8541706.1"/>
    <property type="molecule type" value="Genomic_DNA"/>
</dbReference>
<comment type="caution">
    <text evidence="1">The sequence shown here is derived from an EMBL/GenBank/DDBJ whole genome shotgun (WGS) entry which is preliminary data.</text>
</comment>
<dbReference type="AlphaFoldDB" id="A0A9N9FJR7"/>
<protein>
    <submittedName>
        <fullName evidence="1">5124_t:CDS:1</fullName>
    </submittedName>
</protein>
<evidence type="ECO:0000313" key="1">
    <source>
        <dbReference type="EMBL" id="CAG8541706.1"/>
    </source>
</evidence>
<feature type="non-terminal residue" evidence="1">
    <location>
        <position position="1"/>
    </location>
</feature>
<dbReference type="Proteomes" id="UP000789739">
    <property type="component" value="Unassembled WGS sequence"/>
</dbReference>
<accession>A0A9N9FJR7</accession>
<gene>
    <name evidence="1" type="ORF">PBRASI_LOCUS4622</name>
</gene>
<sequence length="48" mass="5772">MTDNARHLDKKWGADYGKMGATQFYESIFDCHRESIENEIRKFVKEFE</sequence>
<evidence type="ECO:0000313" key="2">
    <source>
        <dbReference type="Proteomes" id="UP000789739"/>
    </source>
</evidence>
<organism evidence="1 2">
    <name type="scientific">Paraglomus brasilianum</name>
    <dbReference type="NCBI Taxonomy" id="144538"/>
    <lineage>
        <taxon>Eukaryota</taxon>
        <taxon>Fungi</taxon>
        <taxon>Fungi incertae sedis</taxon>
        <taxon>Mucoromycota</taxon>
        <taxon>Glomeromycotina</taxon>
        <taxon>Glomeromycetes</taxon>
        <taxon>Paraglomerales</taxon>
        <taxon>Paraglomeraceae</taxon>
        <taxon>Paraglomus</taxon>
    </lineage>
</organism>
<keyword evidence="2" id="KW-1185">Reference proteome</keyword>
<name>A0A9N9FJR7_9GLOM</name>